<reference evidence="3" key="1">
    <citation type="submission" date="2016-11" db="EMBL/GenBank/DDBJ databases">
        <authorList>
            <person name="Varghese N."/>
            <person name="Submissions S."/>
        </authorList>
    </citation>
    <scope>NUCLEOTIDE SEQUENCE [LARGE SCALE GENOMIC DNA]</scope>
    <source>
        <strain evidence="3">DSM 18095</strain>
    </source>
</reference>
<gene>
    <name evidence="2" type="ORF">SAMN02745784_01662</name>
</gene>
<dbReference type="InterPro" id="IPR010390">
    <property type="entry name" value="ABC-2_transporter-like"/>
</dbReference>
<keyword evidence="1" id="KW-0812">Transmembrane</keyword>
<dbReference type="GeneID" id="90994363"/>
<evidence type="ECO:0000313" key="2">
    <source>
        <dbReference type="EMBL" id="SHE74944.1"/>
    </source>
</evidence>
<feature type="transmembrane region" description="Helical" evidence="1">
    <location>
        <begin position="234"/>
        <end position="254"/>
    </location>
</feature>
<dbReference type="Proteomes" id="UP000184114">
    <property type="component" value="Unassembled WGS sequence"/>
</dbReference>
<feature type="transmembrane region" description="Helical" evidence="1">
    <location>
        <begin position="115"/>
        <end position="133"/>
    </location>
</feature>
<protein>
    <submittedName>
        <fullName evidence="2">ABC-2 type transport system permease protein</fullName>
    </submittedName>
</protein>
<keyword evidence="3" id="KW-1185">Reference proteome</keyword>
<keyword evidence="1" id="KW-1133">Transmembrane helix</keyword>
<organism evidence="2 3">
    <name type="scientific">Tissierella praeacuta DSM 18095</name>
    <dbReference type="NCBI Taxonomy" id="1123404"/>
    <lineage>
        <taxon>Bacteria</taxon>
        <taxon>Bacillati</taxon>
        <taxon>Bacillota</taxon>
        <taxon>Tissierellia</taxon>
        <taxon>Tissierellales</taxon>
        <taxon>Tissierellaceae</taxon>
        <taxon>Tissierella</taxon>
    </lineage>
</organism>
<dbReference type="STRING" id="1123404.SAMN02745784_01662"/>
<keyword evidence="1" id="KW-0472">Membrane</keyword>
<dbReference type="Pfam" id="PF06182">
    <property type="entry name" value="ABC2_membrane_6"/>
    <property type="match status" value="1"/>
</dbReference>
<feature type="transmembrane region" description="Helical" evidence="1">
    <location>
        <begin position="204"/>
        <end position="222"/>
    </location>
</feature>
<dbReference type="PANTHER" id="PTHR36833:SF1">
    <property type="entry name" value="INTEGRAL MEMBRANE TRANSPORT PROTEIN"/>
    <property type="match status" value="1"/>
</dbReference>
<dbReference type="AlphaFoldDB" id="A0A1M4W0X1"/>
<name>A0A1M4W0X1_9FIRM</name>
<feature type="transmembrane region" description="Helical" evidence="1">
    <location>
        <begin position="145"/>
        <end position="164"/>
    </location>
</feature>
<evidence type="ECO:0000313" key="3">
    <source>
        <dbReference type="Proteomes" id="UP000184114"/>
    </source>
</evidence>
<accession>A0A1M4W0X1</accession>
<feature type="transmembrane region" description="Helical" evidence="1">
    <location>
        <begin position="21"/>
        <end position="47"/>
    </location>
</feature>
<dbReference type="PANTHER" id="PTHR36833">
    <property type="entry name" value="SLR0610 PROTEIN-RELATED"/>
    <property type="match status" value="1"/>
</dbReference>
<dbReference type="RefSeq" id="WP_072975310.1">
    <property type="nucleotide sequence ID" value="NZ_FQTY01000006.1"/>
</dbReference>
<feature type="transmembrane region" description="Helical" evidence="1">
    <location>
        <begin position="53"/>
        <end position="72"/>
    </location>
</feature>
<evidence type="ECO:0000256" key="1">
    <source>
        <dbReference type="SAM" id="Phobius"/>
    </source>
</evidence>
<sequence length="266" mass="30425">MDSIKLYFKYIKLSIESQLQYKASFIMMSIGHFLITFIDFLGVWVLFERFGDIKGFTFGEAALFYGMVHIAFSITEAWTRGFDTFHILVRSGDFDRILLRPRTTVLQILGQDFHIMRIGRFIQGLVVLIWAVFKLNIEWTLGKTLLLIGSIVGGNFLFSGLIVIQATLSFWSVQSLEIVNSFTYGGVQAAQYPISIYRPWFRKILIYIIPLATINYFPAMNILGKVDSFGYPSWLGWISPLCGVVFFILSLQIWKIGVNHYTSTGS</sequence>
<dbReference type="EMBL" id="FQTY01000006">
    <property type="protein sequence ID" value="SHE74944.1"/>
    <property type="molecule type" value="Genomic_DNA"/>
</dbReference>
<proteinExistence type="predicted"/>